<comment type="function">
    <text evidence="1">Is required not only for elongation of protein synthesis but also for the initiation of all mRNA translation through initiator tRNA(fMet) aminoacylation.</text>
</comment>
<gene>
    <name evidence="18" type="ORF">UY55_C0001G0143</name>
</gene>
<evidence type="ECO:0000256" key="1">
    <source>
        <dbReference type="ARBA" id="ARBA00003314"/>
    </source>
</evidence>
<comment type="subunit">
    <text evidence="3">Homodimer.</text>
</comment>
<evidence type="ECO:0000256" key="10">
    <source>
        <dbReference type="ARBA" id="ARBA00022840"/>
    </source>
</evidence>
<evidence type="ECO:0000256" key="6">
    <source>
        <dbReference type="ARBA" id="ARBA00022490"/>
    </source>
</evidence>
<accession>A0A0G1Z8N1</accession>
<dbReference type="EC" id="6.1.1.10" evidence="4"/>
<dbReference type="GO" id="GO:0005737">
    <property type="term" value="C:cytoplasm"/>
    <property type="evidence" value="ECO:0007669"/>
    <property type="project" value="UniProtKB-SubCell"/>
</dbReference>
<feature type="domain" description="TRNA-binding" evidence="17">
    <location>
        <begin position="6"/>
        <end position="106"/>
    </location>
</feature>
<dbReference type="GO" id="GO:0000049">
    <property type="term" value="F:tRNA binding"/>
    <property type="evidence" value="ECO:0007669"/>
    <property type="project" value="UniProtKB-UniRule"/>
</dbReference>
<comment type="caution">
    <text evidence="18">The sequence shown here is derived from an EMBL/GenBank/DDBJ whole genome shotgun (WGS) entry which is preliminary data.</text>
</comment>
<dbReference type="AlphaFoldDB" id="A0A0G1Z8N1"/>
<proteinExistence type="predicted"/>
<protein>
    <recommendedName>
        <fullName evidence="5">Methionine--tRNA ligase</fullName>
        <ecNumber evidence="4">6.1.1.10</ecNumber>
    </recommendedName>
    <alternativeName>
        <fullName evidence="14">Methionyl-tRNA synthetase</fullName>
    </alternativeName>
</protein>
<evidence type="ECO:0000256" key="5">
    <source>
        <dbReference type="ARBA" id="ARBA00018753"/>
    </source>
</evidence>
<dbReference type="Gene3D" id="2.40.50.140">
    <property type="entry name" value="Nucleic acid-binding proteins"/>
    <property type="match status" value="1"/>
</dbReference>
<evidence type="ECO:0000259" key="17">
    <source>
        <dbReference type="PROSITE" id="PS50886"/>
    </source>
</evidence>
<reference evidence="18 19" key="1">
    <citation type="journal article" date="2015" name="Nature">
        <title>rRNA introns, odd ribosomes, and small enigmatic genomes across a large radiation of phyla.</title>
        <authorList>
            <person name="Brown C.T."/>
            <person name="Hug L.A."/>
            <person name="Thomas B.C."/>
            <person name="Sharon I."/>
            <person name="Castelle C.J."/>
            <person name="Singh A."/>
            <person name="Wilkins M.J."/>
            <person name="Williams K.H."/>
            <person name="Banfield J.F."/>
        </authorList>
    </citation>
    <scope>NUCLEOTIDE SEQUENCE [LARGE SCALE GENOMIC DNA]</scope>
</reference>
<keyword evidence="9" id="KW-0547">Nucleotide-binding</keyword>
<dbReference type="InterPro" id="IPR004495">
    <property type="entry name" value="Met-tRNA-synth_bsu_C"/>
</dbReference>
<dbReference type="CDD" id="cd02800">
    <property type="entry name" value="tRNA_bind_EcMetRS_like"/>
    <property type="match status" value="1"/>
</dbReference>
<keyword evidence="7 16" id="KW-0820">tRNA-binding</keyword>
<keyword evidence="11 16" id="KW-0694">RNA-binding</keyword>
<dbReference type="InterPro" id="IPR002547">
    <property type="entry name" value="tRNA-bd_dom"/>
</dbReference>
<dbReference type="NCBIfam" id="TIGR00399">
    <property type="entry name" value="metG_C_term"/>
    <property type="match status" value="1"/>
</dbReference>
<comment type="subcellular location">
    <subcellularLocation>
        <location evidence="2">Cytoplasm</location>
    </subcellularLocation>
</comment>
<dbReference type="EMBL" id="LCQK01000001">
    <property type="protein sequence ID" value="KKW15389.1"/>
    <property type="molecule type" value="Genomic_DNA"/>
</dbReference>
<dbReference type="PATRIC" id="fig|1618665.3.peg.147"/>
<dbReference type="GO" id="GO:0005524">
    <property type="term" value="F:ATP binding"/>
    <property type="evidence" value="ECO:0007669"/>
    <property type="project" value="UniProtKB-KW"/>
</dbReference>
<evidence type="ECO:0000256" key="12">
    <source>
        <dbReference type="ARBA" id="ARBA00022917"/>
    </source>
</evidence>
<dbReference type="Proteomes" id="UP000034224">
    <property type="component" value="Unassembled WGS sequence"/>
</dbReference>
<organism evidence="18 19">
    <name type="scientific">Candidatus Jorgensenbacteria bacterium GW2011_GWB1_50_10</name>
    <dbReference type="NCBI Taxonomy" id="1618665"/>
    <lineage>
        <taxon>Bacteria</taxon>
        <taxon>Candidatus Joergenseniibacteriota</taxon>
    </lineage>
</organism>
<evidence type="ECO:0000256" key="16">
    <source>
        <dbReference type="PROSITE-ProRule" id="PRU00209"/>
    </source>
</evidence>
<comment type="catalytic activity">
    <reaction evidence="15">
        <text>tRNA(Met) + L-methionine + ATP = L-methionyl-tRNA(Met) + AMP + diphosphate</text>
        <dbReference type="Rhea" id="RHEA:13481"/>
        <dbReference type="Rhea" id="RHEA-COMP:9667"/>
        <dbReference type="Rhea" id="RHEA-COMP:9698"/>
        <dbReference type="ChEBI" id="CHEBI:30616"/>
        <dbReference type="ChEBI" id="CHEBI:33019"/>
        <dbReference type="ChEBI" id="CHEBI:57844"/>
        <dbReference type="ChEBI" id="CHEBI:78442"/>
        <dbReference type="ChEBI" id="CHEBI:78530"/>
        <dbReference type="ChEBI" id="CHEBI:456215"/>
        <dbReference type="EC" id="6.1.1.10"/>
    </reaction>
</comment>
<name>A0A0G1Z8N1_9BACT</name>
<evidence type="ECO:0000256" key="3">
    <source>
        <dbReference type="ARBA" id="ARBA00011738"/>
    </source>
</evidence>
<evidence type="ECO:0000256" key="11">
    <source>
        <dbReference type="ARBA" id="ARBA00022884"/>
    </source>
</evidence>
<keyword evidence="13" id="KW-0030">Aminoacyl-tRNA synthetase</keyword>
<dbReference type="GO" id="GO:0006431">
    <property type="term" value="P:methionyl-tRNA aminoacylation"/>
    <property type="evidence" value="ECO:0007669"/>
    <property type="project" value="InterPro"/>
</dbReference>
<evidence type="ECO:0000256" key="15">
    <source>
        <dbReference type="ARBA" id="ARBA00047364"/>
    </source>
</evidence>
<sequence>MISFEDFKKLDLRVAKIVAAERVEATDKLLKLHLDIGGEERQIISGIAEEYSPEGLIGREIVIIANLEPRNFKGIESQGMLLAAESDGVISLLKLDEEVPPGSPVH</sequence>
<evidence type="ECO:0000256" key="14">
    <source>
        <dbReference type="ARBA" id="ARBA00030904"/>
    </source>
</evidence>
<dbReference type="GO" id="GO:0004825">
    <property type="term" value="F:methionine-tRNA ligase activity"/>
    <property type="evidence" value="ECO:0007669"/>
    <property type="project" value="UniProtKB-EC"/>
</dbReference>
<dbReference type="SUPFAM" id="SSF50249">
    <property type="entry name" value="Nucleic acid-binding proteins"/>
    <property type="match status" value="1"/>
</dbReference>
<keyword evidence="6" id="KW-0963">Cytoplasm</keyword>
<evidence type="ECO:0000256" key="4">
    <source>
        <dbReference type="ARBA" id="ARBA00012838"/>
    </source>
</evidence>
<evidence type="ECO:0000313" key="18">
    <source>
        <dbReference type="EMBL" id="KKW15389.1"/>
    </source>
</evidence>
<dbReference type="PANTHER" id="PTHR11586">
    <property type="entry name" value="TRNA-AMINOACYLATION COFACTOR ARC1 FAMILY MEMBER"/>
    <property type="match status" value="1"/>
</dbReference>
<evidence type="ECO:0000256" key="13">
    <source>
        <dbReference type="ARBA" id="ARBA00023146"/>
    </source>
</evidence>
<keyword evidence="12" id="KW-0648">Protein biosynthesis</keyword>
<dbReference type="PROSITE" id="PS50886">
    <property type="entry name" value="TRBD"/>
    <property type="match status" value="1"/>
</dbReference>
<dbReference type="InterPro" id="IPR051270">
    <property type="entry name" value="Tyrosine-tRNA_ligase_regulator"/>
</dbReference>
<dbReference type="STRING" id="1618665.UY55_C0001G0143"/>
<evidence type="ECO:0000256" key="9">
    <source>
        <dbReference type="ARBA" id="ARBA00022741"/>
    </source>
</evidence>
<evidence type="ECO:0000256" key="8">
    <source>
        <dbReference type="ARBA" id="ARBA00022598"/>
    </source>
</evidence>
<keyword evidence="8 18" id="KW-0436">Ligase</keyword>
<evidence type="ECO:0000256" key="2">
    <source>
        <dbReference type="ARBA" id="ARBA00004496"/>
    </source>
</evidence>
<evidence type="ECO:0000313" key="19">
    <source>
        <dbReference type="Proteomes" id="UP000034224"/>
    </source>
</evidence>
<dbReference type="InterPro" id="IPR012340">
    <property type="entry name" value="NA-bd_OB-fold"/>
</dbReference>
<dbReference type="FunFam" id="2.40.50.140:FF:000042">
    <property type="entry name" value="Methionine--tRNA ligase"/>
    <property type="match status" value="1"/>
</dbReference>
<keyword evidence="10" id="KW-0067">ATP-binding</keyword>
<evidence type="ECO:0000256" key="7">
    <source>
        <dbReference type="ARBA" id="ARBA00022555"/>
    </source>
</evidence>
<dbReference type="PANTHER" id="PTHR11586:SF37">
    <property type="entry name" value="TRNA-BINDING DOMAIN-CONTAINING PROTEIN"/>
    <property type="match status" value="1"/>
</dbReference>
<dbReference type="Pfam" id="PF01588">
    <property type="entry name" value="tRNA_bind"/>
    <property type="match status" value="1"/>
</dbReference>